<evidence type="ECO:0000256" key="3">
    <source>
        <dbReference type="ARBA" id="ARBA00022598"/>
    </source>
</evidence>
<dbReference type="PRINTS" id="PR01040">
    <property type="entry name" value="TRNASYNTHTYR"/>
</dbReference>
<dbReference type="InterPro" id="IPR002305">
    <property type="entry name" value="aa-tRNA-synth_Ic"/>
</dbReference>
<dbReference type="Gene3D" id="3.40.50.620">
    <property type="entry name" value="HUPs"/>
    <property type="match status" value="1"/>
</dbReference>
<dbReference type="Gene3D" id="1.10.240.10">
    <property type="entry name" value="Tyrosyl-Transfer RNA Synthetase"/>
    <property type="match status" value="2"/>
</dbReference>
<reference evidence="12" key="1">
    <citation type="journal article" date="2021" name="Cell">
        <title>Tracing the genetic footprints of vertebrate landing in non-teleost ray-finned fishes.</title>
        <authorList>
            <person name="Bi X."/>
            <person name="Wang K."/>
            <person name="Yang L."/>
            <person name="Pan H."/>
            <person name="Jiang H."/>
            <person name="Wei Q."/>
            <person name="Fang M."/>
            <person name="Yu H."/>
            <person name="Zhu C."/>
            <person name="Cai Y."/>
            <person name="He Y."/>
            <person name="Gan X."/>
            <person name="Zeng H."/>
            <person name="Yu D."/>
            <person name="Zhu Y."/>
            <person name="Jiang H."/>
            <person name="Qiu Q."/>
            <person name="Yang H."/>
            <person name="Zhang Y.E."/>
            <person name="Wang W."/>
            <person name="Zhu M."/>
            <person name="He S."/>
            <person name="Zhang G."/>
        </authorList>
    </citation>
    <scope>NUCLEOTIDE SEQUENCE</scope>
    <source>
        <strain evidence="12">Pddl_001</strain>
    </source>
</reference>
<comment type="catalytic activity">
    <reaction evidence="9 11">
        <text>tRNA(Tyr) + L-tyrosine + ATP = L-tyrosyl-tRNA(Tyr) + AMP + diphosphate + H(+)</text>
        <dbReference type="Rhea" id="RHEA:10220"/>
        <dbReference type="Rhea" id="RHEA-COMP:9706"/>
        <dbReference type="Rhea" id="RHEA-COMP:9707"/>
        <dbReference type="ChEBI" id="CHEBI:15378"/>
        <dbReference type="ChEBI" id="CHEBI:30616"/>
        <dbReference type="ChEBI" id="CHEBI:33019"/>
        <dbReference type="ChEBI" id="CHEBI:58315"/>
        <dbReference type="ChEBI" id="CHEBI:78442"/>
        <dbReference type="ChEBI" id="CHEBI:78536"/>
        <dbReference type="ChEBI" id="CHEBI:456215"/>
        <dbReference type="EC" id="6.1.1.1"/>
    </reaction>
</comment>
<dbReference type="EC" id="6.1.1.1" evidence="2 11"/>
<comment type="similarity">
    <text evidence="1 11">Belongs to the class-I aminoacyl-tRNA synthetase family.</text>
</comment>
<sequence>MAAPTGSSLRYVGYARQWFCFRQNRFFIVPNRSHSVSESGVLSLLSKRGILKDAFPDTAGQLQLPMLLESGSQTVYCGFDPTAESLHVGNLLAIIGLLHFRSAGHNAIALIGGATAQIGDPSGKAREREPLSEKSIETNTRGIRDCLERVFTNHELYSPRNSKKPLGTVNILNNATWYRGRDVVEFLSTVGRHFRMGTLLSRHSVQSRLKSAEGMSLTEFSYQIFQAYDFYHLNQHYDCRIQLGGTDQLGNLMSGYELIHKVTEQQVFGLTIPLVTTSTGDKLGKTAGNAVWLNREKTSPFELYQYFVRQLDSNAERDPKEKLGFIFVLYFLLKEAVFPLEKGHHRTIKTYRYLKLFTFLPLPEIEHIMDQHGREPEKRGAQKRLAAEVTKLVHGKEGLESAKRCTNALYQGSLDALEKMTDEELQELFREAPFYELLLEPGTSVLDMCRKASAIPDGARGYQMITDGGVWLNHARVTSPEQVLIPGQHILNNGLTLIRIGKKNFYIVKWLRL</sequence>
<evidence type="ECO:0000256" key="8">
    <source>
        <dbReference type="ARBA" id="ARBA00033323"/>
    </source>
</evidence>
<dbReference type="InterPro" id="IPR014729">
    <property type="entry name" value="Rossmann-like_a/b/a_fold"/>
</dbReference>
<evidence type="ECO:0000256" key="10">
    <source>
        <dbReference type="PROSITE-ProRule" id="PRU00182"/>
    </source>
</evidence>
<dbReference type="InterPro" id="IPR036986">
    <property type="entry name" value="S4_RNA-bd_sf"/>
</dbReference>
<evidence type="ECO:0000256" key="11">
    <source>
        <dbReference type="RuleBase" id="RU361234"/>
    </source>
</evidence>
<protein>
    <recommendedName>
        <fullName evidence="2 11">Tyrosine--tRNA ligase</fullName>
        <ecNumber evidence="2 11">6.1.1.1</ecNumber>
    </recommendedName>
    <alternativeName>
        <fullName evidence="8 11">Tyrosyl-tRNA synthetase</fullName>
    </alternativeName>
</protein>
<accession>A0ABS2YJW8</accession>
<keyword evidence="7 11" id="KW-0030">Aminoacyl-tRNA synthetase</keyword>
<dbReference type="SUPFAM" id="SSF55174">
    <property type="entry name" value="Alpha-L RNA-binding motif"/>
    <property type="match status" value="1"/>
</dbReference>
<keyword evidence="10" id="KW-0694">RNA-binding</keyword>
<dbReference type="Pfam" id="PF00579">
    <property type="entry name" value="tRNA-synt_1b"/>
    <property type="match status" value="2"/>
</dbReference>
<dbReference type="NCBIfam" id="TIGR00234">
    <property type="entry name" value="tyrS"/>
    <property type="match status" value="1"/>
</dbReference>
<dbReference type="PANTHER" id="PTHR11766">
    <property type="entry name" value="TYROSYL-TRNA SYNTHETASE"/>
    <property type="match status" value="1"/>
</dbReference>
<dbReference type="PROSITE" id="PS50889">
    <property type="entry name" value="S4"/>
    <property type="match status" value="1"/>
</dbReference>
<dbReference type="InterPro" id="IPR001412">
    <property type="entry name" value="aa-tRNA-synth_I_CS"/>
</dbReference>
<dbReference type="SUPFAM" id="SSF52374">
    <property type="entry name" value="Nucleotidylyl transferase"/>
    <property type="match status" value="1"/>
</dbReference>
<dbReference type="Proteomes" id="UP001166093">
    <property type="component" value="Unassembled WGS sequence"/>
</dbReference>
<comment type="caution">
    <text evidence="12">The sequence shown here is derived from an EMBL/GenBank/DDBJ whole genome shotgun (WGS) entry which is preliminary data.</text>
</comment>
<evidence type="ECO:0000256" key="7">
    <source>
        <dbReference type="ARBA" id="ARBA00023146"/>
    </source>
</evidence>
<keyword evidence="13" id="KW-1185">Reference proteome</keyword>
<dbReference type="InterPro" id="IPR024088">
    <property type="entry name" value="Tyr-tRNA-ligase_bac-type"/>
</dbReference>
<gene>
    <name evidence="12" type="primary">Yars2</name>
    <name evidence="12" type="ORF">GTO93_0018510</name>
</gene>
<feature type="non-terminal residue" evidence="12">
    <location>
        <position position="1"/>
    </location>
</feature>
<organism evidence="12 13">
    <name type="scientific">Polyodon spathula</name>
    <name type="common">North American paddlefish</name>
    <name type="synonym">Squalus spathula</name>
    <dbReference type="NCBI Taxonomy" id="7913"/>
    <lineage>
        <taxon>Eukaryota</taxon>
        <taxon>Metazoa</taxon>
        <taxon>Chordata</taxon>
        <taxon>Craniata</taxon>
        <taxon>Vertebrata</taxon>
        <taxon>Euteleostomi</taxon>
        <taxon>Actinopterygii</taxon>
        <taxon>Chondrostei</taxon>
        <taxon>Acipenseriformes</taxon>
        <taxon>Polyodontidae</taxon>
        <taxon>Polyodon</taxon>
    </lineage>
</organism>
<evidence type="ECO:0000256" key="2">
    <source>
        <dbReference type="ARBA" id="ARBA00013160"/>
    </source>
</evidence>
<dbReference type="InterPro" id="IPR002307">
    <property type="entry name" value="Tyr-tRNA-ligase"/>
</dbReference>
<dbReference type="CDD" id="cd00805">
    <property type="entry name" value="TyrRS_core"/>
    <property type="match status" value="1"/>
</dbReference>
<evidence type="ECO:0000256" key="1">
    <source>
        <dbReference type="ARBA" id="ARBA00005594"/>
    </source>
</evidence>
<evidence type="ECO:0000256" key="9">
    <source>
        <dbReference type="ARBA" id="ARBA00048248"/>
    </source>
</evidence>
<dbReference type="PANTHER" id="PTHR11766:SF0">
    <property type="entry name" value="TYROSINE--TRNA LIGASE, MITOCHONDRIAL"/>
    <property type="match status" value="1"/>
</dbReference>
<evidence type="ECO:0000256" key="6">
    <source>
        <dbReference type="ARBA" id="ARBA00022917"/>
    </source>
</evidence>
<evidence type="ECO:0000256" key="5">
    <source>
        <dbReference type="ARBA" id="ARBA00022840"/>
    </source>
</evidence>
<proteinExistence type="inferred from homology"/>
<feature type="non-terminal residue" evidence="12">
    <location>
        <position position="513"/>
    </location>
</feature>
<keyword evidence="3 11" id="KW-0436">Ligase</keyword>
<evidence type="ECO:0000313" key="12">
    <source>
        <dbReference type="EMBL" id="MBN3287022.1"/>
    </source>
</evidence>
<keyword evidence="4 11" id="KW-0547">Nucleotide-binding</keyword>
<evidence type="ECO:0000256" key="4">
    <source>
        <dbReference type="ARBA" id="ARBA00022741"/>
    </source>
</evidence>
<name>A0ABS2YJW8_POLSP</name>
<dbReference type="Gene3D" id="3.10.290.10">
    <property type="entry name" value="RNA-binding S4 domain"/>
    <property type="match status" value="1"/>
</dbReference>
<dbReference type="EMBL" id="JAAWVQ010162779">
    <property type="protein sequence ID" value="MBN3287022.1"/>
    <property type="molecule type" value="Genomic_DNA"/>
</dbReference>
<dbReference type="PROSITE" id="PS00178">
    <property type="entry name" value="AA_TRNA_LIGASE_I"/>
    <property type="match status" value="1"/>
</dbReference>
<keyword evidence="6 11" id="KW-0648">Protein biosynthesis</keyword>
<keyword evidence="5 11" id="KW-0067">ATP-binding</keyword>
<evidence type="ECO:0000313" key="13">
    <source>
        <dbReference type="Proteomes" id="UP001166093"/>
    </source>
</evidence>